<gene>
    <name evidence="3" type="ORF">M0G41_13920</name>
</gene>
<dbReference type="PANTHER" id="PTHR43737:SF1">
    <property type="entry name" value="DUF1501 DOMAIN-CONTAINING PROTEIN"/>
    <property type="match status" value="1"/>
</dbReference>
<keyword evidence="2" id="KW-0732">Signal</keyword>
<evidence type="ECO:0000313" key="4">
    <source>
        <dbReference type="Proteomes" id="UP001431449"/>
    </source>
</evidence>
<proteinExistence type="predicted"/>
<dbReference type="InterPro" id="IPR010869">
    <property type="entry name" value="DUF1501"/>
</dbReference>
<dbReference type="PANTHER" id="PTHR43737">
    <property type="entry name" value="BLL7424 PROTEIN"/>
    <property type="match status" value="1"/>
</dbReference>
<dbReference type="Pfam" id="PF07394">
    <property type="entry name" value="DUF1501"/>
    <property type="match status" value="1"/>
</dbReference>
<organism evidence="3 4">
    <name type="scientific">Pseudomarimonas salicorniae</name>
    <dbReference type="NCBI Taxonomy" id="2933270"/>
    <lineage>
        <taxon>Bacteria</taxon>
        <taxon>Pseudomonadati</taxon>
        <taxon>Pseudomonadota</taxon>
        <taxon>Gammaproteobacteria</taxon>
        <taxon>Lysobacterales</taxon>
        <taxon>Lysobacteraceae</taxon>
        <taxon>Pseudomarimonas</taxon>
    </lineage>
</organism>
<dbReference type="InterPro" id="IPR006311">
    <property type="entry name" value="TAT_signal"/>
</dbReference>
<evidence type="ECO:0000313" key="3">
    <source>
        <dbReference type="EMBL" id="MCK7594766.1"/>
    </source>
</evidence>
<keyword evidence="4" id="KW-1185">Reference proteome</keyword>
<dbReference type="EMBL" id="JALNMH010000011">
    <property type="protein sequence ID" value="MCK7594766.1"/>
    <property type="molecule type" value="Genomic_DNA"/>
</dbReference>
<feature type="region of interest" description="Disordered" evidence="1">
    <location>
        <begin position="156"/>
        <end position="175"/>
    </location>
</feature>
<reference evidence="3" key="1">
    <citation type="submission" date="2022-04" db="EMBL/GenBank/DDBJ databases">
        <title>Lysobacter sp. CAU 1642 isolated from sea sand.</title>
        <authorList>
            <person name="Kim W."/>
        </authorList>
    </citation>
    <scope>NUCLEOTIDE SEQUENCE</scope>
    <source>
        <strain evidence="3">CAU 1642</strain>
    </source>
</reference>
<feature type="chain" id="PRO_5046588207" evidence="2">
    <location>
        <begin position="27"/>
        <end position="536"/>
    </location>
</feature>
<dbReference type="PROSITE" id="PS51318">
    <property type="entry name" value="TAT"/>
    <property type="match status" value="1"/>
</dbReference>
<accession>A0ABT0GJP5</accession>
<dbReference type="Proteomes" id="UP001431449">
    <property type="component" value="Unassembled WGS sequence"/>
</dbReference>
<name>A0ABT0GJP5_9GAMM</name>
<protein>
    <submittedName>
        <fullName evidence="3">DUF1501 domain-containing protein</fullName>
    </submittedName>
</protein>
<dbReference type="RefSeq" id="WP_248210387.1">
    <property type="nucleotide sequence ID" value="NZ_JALNMH010000011.1"/>
</dbReference>
<sequence>MSRNASSRRNFLRASCGVLACGGAQALFPQLGLIPSALAQSVPATGYKALVCLYLAGGNDSWNLLMPGGGNAWNLYRDARNGVYATGNTSGLALPAANGTGFIANQTTPAAIGINGNAYGVNPFCPELAQLYNEGRLAFLPNIGSLVEPITRATYSGSGARRRPPQLYSHNDQTSLWHTGGNNLQATRGWGGMVAGRTSKLASEMSGLPPVITLSGQTRFLNGTSTISTPLFPFTLSTSSTSPAASLIEYGISNRNANQFQTARQSYLDELLEAASPQPFTDEYRSLVTRSIELANDVINPAFATIATDDPVNAPFNGLSGNNLYSQLRQIARMIKVSTDASLANPINANRQVFFVSIGGWDTHDNQISSIGATGHHGRLQVVSQAVNAFFRSMQAIGQANNVTLFSASEFGRTINSNGNGSDHAWGGVQFAVGGAVNGGIYGRYPSIALNNSLTNPVAGSDPTQGECFSRGQFLPTTAVDQLGATLARWMGVADSDLPSIFANIDNFASGPYANAAATPTFAHFSRTIPGLMNGI</sequence>
<evidence type="ECO:0000256" key="2">
    <source>
        <dbReference type="SAM" id="SignalP"/>
    </source>
</evidence>
<feature type="signal peptide" evidence="2">
    <location>
        <begin position="1"/>
        <end position="26"/>
    </location>
</feature>
<comment type="caution">
    <text evidence="3">The sequence shown here is derived from an EMBL/GenBank/DDBJ whole genome shotgun (WGS) entry which is preliminary data.</text>
</comment>
<evidence type="ECO:0000256" key="1">
    <source>
        <dbReference type="SAM" id="MobiDB-lite"/>
    </source>
</evidence>